<gene>
    <name evidence="2" type="ORF">CFP56_010735</name>
</gene>
<name>A0AAW0L164_QUESU</name>
<feature type="region of interest" description="Disordered" evidence="1">
    <location>
        <begin position="461"/>
        <end position="491"/>
    </location>
</feature>
<comment type="caution">
    <text evidence="2">The sequence shown here is derived from an EMBL/GenBank/DDBJ whole genome shotgun (WGS) entry which is preliminary data.</text>
</comment>
<accession>A0AAW0L164</accession>
<keyword evidence="3" id="KW-1185">Reference proteome</keyword>
<organism evidence="2 3">
    <name type="scientific">Quercus suber</name>
    <name type="common">Cork oak</name>
    <dbReference type="NCBI Taxonomy" id="58331"/>
    <lineage>
        <taxon>Eukaryota</taxon>
        <taxon>Viridiplantae</taxon>
        <taxon>Streptophyta</taxon>
        <taxon>Embryophyta</taxon>
        <taxon>Tracheophyta</taxon>
        <taxon>Spermatophyta</taxon>
        <taxon>Magnoliopsida</taxon>
        <taxon>eudicotyledons</taxon>
        <taxon>Gunneridae</taxon>
        <taxon>Pentapetalae</taxon>
        <taxon>rosids</taxon>
        <taxon>fabids</taxon>
        <taxon>Fagales</taxon>
        <taxon>Fagaceae</taxon>
        <taxon>Quercus</taxon>
    </lineage>
</organism>
<evidence type="ECO:0000313" key="3">
    <source>
        <dbReference type="Proteomes" id="UP000237347"/>
    </source>
</evidence>
<dbReference type="Proteomes" id="UP000237347">
    <property type="component" value="Unassembled WGS sequence"/>
</dbReference>
<evidence type="ECO:0000256" key="1">
    <source>
        <dbReference type="SAM" id="MobiDB-lite"/>
    </source>
</evidence>
<protein>
    <submittedName>
        <fullName evidence="2">Uncharacterized protein</fullName>
    </submittedName>
</protein>
<dbReference type="EMBL" id="PKMF04000183">
    <property type="protein sequence ID" value="KAK7844546.1"/>
    <property type="molecule type" value="Genomic_DNA"/>
</dbReference>
<evidence type="ECO:0000313" key="2">
    <source>
        <dbReference type="EMBL" id="KAK7844546.1"/>
    </source>
</evidence>
<dbReference type="Gene3D" id="3.80.10.10">
    <property type="entry name" value="Ribonuclease Inhibitor"/>
    <property type="match status" value="1"/>
</dbReference>
<dbReference type="SUPFAM" id="SSF52058">
    <property type="entry name" value="L domain-like"/>
    <property type="match status" value="1"/>
</dbReference>
<dbReference type="AlphaFoldDB" id="A0AAW0L164"/>
<proteinExistence type="predicted"/>
<dbReference type="InterPro" id="IPR032675">
    <property type="entry name" value="LRR_dom_sf"/>
</dbReference>
<sequence length="491" mass="55442">MKPDYFPFLKYLNLTGTSVVTIPKSISRFTKLKELQIYNCNQLREIPILPQSIRRVYAKNSLLLDPQSSSRLLIQASLSILEKLFCYFGEILRDSAISDILIDPQPSSGSLHEIVLSSSLFDDFSSETEDYGSEDEHDDCEITVPGTEIPKWFNYQSVGRKFPKFVVCIAFGPEAHIGECHCKVYLSINGCEKNFYDSIFMKEISNHLWLISISHQALLKKLNYSNLFEQNHVEVIWKIENWKISSSPNPENLTNIIKKKSGIFHDYYKNVDDDSQEERCPAMFSFTSILETQNMPIGEPGMQHQFHSNIVPRPLNECEVAKMVVPYLPFPSATHDGESSLVPEDTKHLPLPLLFSISYGSYMDHRDFNNVGIMGLSMKTNSGLTQPYLVLDSMTHNDVYGLYSSPIASIGYNDSNARDELPTETPNNGFDSNLGGGKYLGFDSIFHSDGYNLVSSSITGELRPPAIPDDTRHDSSPSYLRLPMDMTSDPT</sequence>
<reference evidence="2 3" key="1">
    <citation type="journal article" date="2018" name="Sci. Data">
        <title>The draft genome sequence of cork oak.</title>
        <authorList>
            <person name="Ramos A.M."/>
            <person name="Usie A."/>
            <person name="Barbosa P."/>
            <person name="Barros P.M."/>
            <person name="Capote T."/>
            <person name="Chaves I."/>
            <person name="Simoes F."/>
            <person name="Abreu I."/>
            <person name="Carrasquinho I."/>
            <person name="Faro C."/>
            <person name="Guimaraes J.B."/>
            <person name="Mendonca D."/>
            <person name="Nobrega F."/>
            <person name="Rodrigues L."/>
            <person name="Saibo N.J.M."/>
            <person name="Varela M.C."/>
            <person name="Egas C."/>
            <person name="Matos J."/>
            <person name="Miguel C.M."/>
            <person name="Oliveira M.M."/>
            <person name="Ricardo C.P."/>
            <person name="Goncalves S."/>
        </authorList>
    </citation>
    <scope>NUCLEOTIDE SEQUENCE [LARGE SCALE GENOMIC DNA]</scope>
    <source>
        <strain evidence="3">cv. HL8</strain>
    </source>
</reference>